<dbReference type="AlphaFoldDB" id="A0A261EXK3"/>
<name>A0A261EXK3_9BIFI</name>
<gene>
    <name evidence="1" type="ORF">PSRA_0981</name>
</gene>
<dbReference type="OrthoDB" id="5124454at2"/>
<proteinExistence type="predicted"/>
<evidence type="ECO:0000313" key="1">
    <source>
        <dbReference type="EMBL" id="OZG51584.1"/>
    </source>
</evidence>
<dbReference type="Proteomes" id="UP000216725">
    <property type="component" value="Unassembled WGS sequence"/>
</dbReference>
<evidence type="ECO:0008006" key="3">
    <source>
        <dbReference type="Google" id="ProtNLM"/>
    </source>
</evidence>
<evidence type="ECO:0000313" key="2">
    <source>
        <dbReference type="Proteomes" id="UP000216725"/>
    </source>
</evidence>
<protein>
    <recommendedName>
        <fullName evidence="3">DUF4176 domain-containing protein</fullName>
    </recommendedName>
</protein>
<organism evidence="1 2">
    <name type="scientific">Pseudoscardovia radai</name>
    <dbReference type="NCBI Taxonomy" id="987066"/>
    <lineage>
        <taxon>Bacteria</taxon>
        <taxon>Bacillati</taxon>
        <taxon>Actinomycetota</taxon>
        <taxon>Actinomycetes</taxon>
        <taxon>Bifidobacteriales</taxon>
        <taxon>Bifidobacteriaceae</taxon>
        <taxon>Pseudoscardovia</taxon>
    </lineage>
</organism>
<reference evidence="1 2" key="1">
    <citation type="journal article" date="2017" name="BMC Genomics">
        <title>Comparative genomic and phylogenomic analyses of the Bifidobacteriaceae family.</title>
        <authorList>
            <person name="Lugli G.A."/>
            <person name="Milani C."/>
            <person name="Turroni F."/>
            <person name="Duranti S."/>
            <person name="Mancabelli L."/>
            <person name="Mangifesta M."/>
            <person name="Ferrario C."/>
            <person name="Modesto M."/>
            <person name="Mattarelli P."/>
            <person name="Jiri K."/>
            <person name="van Sinderen D."/>
            <person name="Ventura M."/>
        </authorList>
    </citation>
    <scope>NUCLEOTIDE SEQUENCE [LARGE SCALE GENOMIC DNA]</scope>
    <source>
        <strain evidence="1 2">DSM 24742</strain>
    </source>
</reference>
<sequence length="110" mass="12329">MSSDEQIILPLGSIVHVKGGTEEQRLMIVARGSLTEVDGTTGYFDYAAVSCPEGLVDASQMLFFNREDVKDVVFVGFRDAREQFFAEHYDQVVSATPYPKLHVTREDSHE</sequence>
<dbReference type="RefSeq" id="WP_094660799.1">
    <property type="nucleotide sequence ID" value="NZ_JBKZBO010000013.1"/>
</dbReference>
<dbReference type="InterPro" id="IPR025233">
    <property type="entry name" value="DUF4176"/>
</dbReference>
<accession>A0A261EXK3</accession>
<dbReference type="Pfam" id="PF13780">
    <property type="entry name" value="DUF4176"/>
    <property type="match status" value="1"/>
</dbReference>
<keyword evidence="2" id="KW-1185">Reference proteome</keyword>
<dbReference type="EMBL" id="MWWR01000007">
    <property type="protein sequence ID" value="OZG51584.1"/>
    <property type="molecule type" value="Genomic_DNA"/>
</dbReference>
<comment type="caution">
    <text evidence="1">The sequence shown here is derived from an EMBL/GenBank/DDBJ whole genome shotgun (WGS) entry which is preliminary data.</text>
</comment>